<evidence type="ECO:0000313" key="2">
    <source>
        <dbReference type="Proteomes" id="UP001217838"/>
    </source>
</evidence>
<accession>A0ABT5AWC6</accession>
<organism evidence="1 2">
    <name type="scientific">Nannocystis radixulma</name>
    <dbReference type="NCBI Taxonomy" id="2995305"/>
    <lineage>
        <taxon>Bacteria</taxon>
        <taxon>Pseudomonadati</taxon>
        <taxon>Myxococcota</taxon>
        <taxon>Polyangia</taxon>
        <taxon>Nannocystales</taxon>
        <taxon>Nannocystaceae</taxon>
        <taxon>Nannocystis</taxon>
    </lineage>
</organism>
<protein>
    <submittedName>
        <fullName evidence="1">Uncharacterized protein</fullName>
    </submittedName>
</protein>
<name>A0ABT5AWC6_9BACT</name>
<dbReference type="EMBL" id="JAQNDN010000001">
    <property type="protein sequence ID" value="MDC0666116.1"/>
    <property type="molecule type" value="Genomic_DNA"/>
</dbReference>
<evidence type="ECO:0000313" key="1">
    <source>
        <dbReference type="EMBL" id="MDC0666116.1"/>
    </source>
</evidence>
<reference evidence="1 2" key="1">
    <citation type="submission" date="2022-11" db="EMBL/GenBank/DDBJ databases">
        <title>Minimal conservation of predation-associated metabolite biosynthetic gene clusters underscores biosynthetic potential of Myxococcota including descriptions for ten novel species: Archangium lansinium sp. nov., Myxococcus landrumus sp. nov., Nannocystis bai.</title>
        <authorList>
            <person name="Ahearne A."/>
            <person name="Stevens C."/>
            <person name="Dowd S."/>
        </authorList>
    </citation>
    <scope>NUCLEOTIDE SEQUENCE [LARGE SCALE GENOMIC DNA]</scope>
    <source>
        <strain evidence="1 2">NCELM</strain>
    </source>
</reference>
<comment type="caution">
    <text evidence="1">The sequence shown here is derived from an EMBL/GenBank/DDBJ whole genome shotgun (WGS) entry which is preliminary data.</text>
</comment>
<keyword evidence="2" id="KW-1185">Reference proteome</keyword>
<dbReference type="InterPro" id="IPR014719">
    <property type="entry name" value="Ribosomal_bL12_C/ClpS-like"/>
</dbReference>
<dbReference type="Proteomes" id="UP001217838">
    <property type="component" value="Unassembled WGS sequence"/>
</dbReference>
<proteinExistence type="predicted"/>
<dbReference type="SUPFAM" id="SSF54736">
    <property type="entry name" value="ClpS-like"/>
    <property type="match status" value="1"/>
</dbReference>
<gene>
    <name evidence="1" type="ORF">POL58_00135</name>
</gene>
<dbReference type="RefSeq" id="WP_271993524.1">
    <property type="nucleotide sequence ID" value="NZ_JAQNDN010000001.1"/>
</dbReference>
<sequence length="393" mass="43481">MALDRGAALSSTAPAAVGYDDSVDDALLELERGNLDLELRRACAAALLARGDPRGRFLALDLELAATPLQKPVVGTYRPGLTAEFSARQVALDELARTLDLDWLARVGAVSHRRVHLWKPSGRPGEPPKLLPAGLREADLKPWPGRARCENPAATLLQSFRWALPGPVLEIAVVGSSEYVCPWVPHVYWCTIPPGRDGSRLHAVELRTPPPERLQAIRFIREVTGCNLLTARDRLDNLPCVLLETYDFAEVLAMLDRVTAAGGLATVDGEPFPPDPPPLLAEGVSLLEFGRPVLVILRADEDALEVRDHAIRWTGAHSNERAHVLRTRWRWSELPADPVERLRVVRPAIDAAVAARRASFFECRLCQQVTEPEWRYREGICTECAEKRLGVVF</sequence>
<dbReference type="Gene3D" id="3.30.1390.10">
    <property type="match status" value="1"/>
</dbReference>